<organism evidence="2 3">
    <name type="scientific">Amycolatopsis ultiminotia</name>
    <dbReference type="NCBI Taxonomy" id="543629"/>
    <lineage>
        <taxon>Bacteria</taxon>
        <taxon>Bacillati</taxon>
        <taxon>Actinomycetota</taxon>
        <taxon>Actinomycetes</taxon>
        <taxon>Pseudonocardiales</taxon>
        <taxon>Pseudonocardiaceae</taxon>
        <taxon>Amycolatopsis</taxon>
    </lineage>
</organism>
<proteinExistence type="predicted"/>
<evidence type="ECO:0000313" key="2">
    <source>
        <dbReference type="EMBL" id="GAA3562579.1"/>
    </source>
</evidence>
<dbReference type="EMBL" id="BAAAZN010000012">
    <property type="protein sequence ID" value="GAA3562579.1"/>
    <property type="molecule type" value="Genomic_DNA"/>
</dbReference>
<sequence length="96" mass="9791">MLNADGSGALKQIVYTVDGTTKQTGSVKLPWRQSITVPADGKAHQWTLEISYSGSGANSIELYSVFDGKESVHTGAAGSGSGNTELSSSVGGTVQG</sequence>
<evidence type="ECO:0000313" key="3">
    <source>
        <dbReference type="Proteomes" id="UP001500689"/>
    </source>
</evidence>
<keyword evidence="3" id="KW-1185">Reference proteome</keyword>
<comment type="caution">
    <text evidence="2">The sequence shown here is derived from an EMBL/GenBank/DDBJ whole genome shotgun (WGS) entry which is preliminary data.</text>
</comment>
<evidence type="ECO:0000256" key="1">
    <source>
        <dbReference type="SAM" id="MobiDB-lite"/>
    </source>
</evidence>
<feature type="region of interest" description="Disordered" evidence="1">
    <location>
        <begin position="73"/>
        <end position="96"/>
    </location>
</feature>
<gene>
    <name evidence="2" type="ORF">GCM10022222_52840</name>
</gene>
<feature type="compositionally biased region" description="Polar residues" evidence="1">
    <location>
        <begin position="82"/>
        <end position="96"/>
    </location>
</feature>
<dbReference type="Proteomes" id="UP001500689">
    <property type="component" value="Unassembled WGS sequence"/>
</dbReference>
<name>A0ABP6XCQ9_9PSEU</name>
<protein>
    <submittedName>
        <fullName evidence="2">Uncharacterized protein</fullName>
    </submittedName>
</protein>
<reference evidence="3" key="1">
    <citation type="journal article" date="2019" name="Int. J. Syst. Evol. Microbiol.">
        <title>The Global Catalogue of Microorganisms (GCM) 10K type strain sequencing project: providing services to taxonomists for standard genome sequencing and annotation.</title>
        <authorList>
            <consortium name="The Broad Institute Genomics Platform"/>
            <consortium name="The Broad Institute Genome Sequencing Center for Infectious Disease"/>
            <person name="Wu L."/>
            <person name="Ma J."/>
        </authorList>
    </citation>
    <scope>NUCLEOTIDE SEQUENCE [LARGE SCALE GENOMIC DNA]</scope>
    <source>
        <strain evidence="3">JCM 16898</strain>
    </source>
</reference>
<accession>A0ABP6XCQ9</accession>